<reference evidence="1 2" key="1">
    <citation type="submission" date="2015-02" db="EMBL/GenBank/DDBJ databases">
        <authorList>
            <person name="Ju K.-S."/>
            <person name="Doroghazi J.R."/>
            <person name="Metcalf W."/>
        </authorList>
    </citation>
    <scope>NUCLEOTIDE SEQUENCE [LARGE SCALE GENOMIC DNA]</scope>
    <source>
        <strain evidence="1 2">NRRL B-16140</strain>
    </source>
</reference>
<evidence type="ECO:0000313" key="2">
    <source>
        <dbReference type="Proteomes" id="UP000033393"/>
    </source>
</evidence>
<name>A0A0F0H1Y7_LENAE</name>
<dbReference type="EMBL" id="JYJG01000081">
    <property type="protein sequence ID" value="KJK49530.1"/>
    <property type="molecule type" value="Genomic_DNA"/>
</dbReference>
<dbReference type="PATRIC" id="fig|68170.10.peg.2668"/>
<proteinExistence type="predicted"/>
<protein>
    <submittedName>
        <fullName evidence="1">Uncharacterized protein</fullName>
    </submittedName>
</protein>
<gene>
    <name evidence="1" type="ORF">UK23_13605</name>
</gene>
<accession>A0A0F0H1Y7</accession>
<evidence type="ECO:0000313" key="1">
    <source>
        <dbReference type="EMBL" id="KJK49530.1"/>
    </source>
</evidence>
<sequence length="402" mass="46043">MRRLPQFQHDYFFDAMWRFIVQTEIGSTVLKRLEERPGWLPTQQLDTEFFEYADSAPFDMRADVSVRLEQALAHLMGIIPDSEIGPETGRNLINEAFHDEAMEGLRKQLGRVLKDRKRVAIFIDNLDKGWERGTDFGLLARLILGLLTARGRLVTSFQKDDHWRDRIRLTVSIFLRSDIYNYLKREAREPDKLPISMIEWGDPETLLQVVENRYLYGNASGKSADSLWKNLLTPEIAGQETRSYIVQAVLPRPRDIVYFFNAAVGRAIDRRHERVEEEDFCAAEEAYSQYAYEALLVENGVTIPEMQDALLAFLGGAEVMSRSRVLAILEEALPGKSSKLLTKLVDMSFLGVETSDGVFQFPEVGVSMTRALALAKRLQPNEGDQRLKVHRAFHLFLAIERS</sequence>
<dbReference type="AlphaFoldDB" id="A0A0F0H1Y7"/>
<dbReference type="NCBIfam" id="NF047389">
    <property type="entry name" value="ATPase_Sll1717"/>
    <property type="match status" value="1"/>
</dbReference>
<dbReference type="InterPro" id="IPR059206">
    <property type="entry name" value="Sll1717-like"/>
</dbReference>
<dbReference type="Proteomes" id="UP000033393">
    <property type="component" value="Unassembled WGS sequence"/>
</dbReference>
<organism evidence="1 2">
    <name type="scientific">Lentzea aerocolonigenes</name>
    <name type="common">Lechevalieria aerocolonigenes</name>
    <name type="synonym">Saccharothrix aerocolonigenes</name>
    <dbReference type="NCBI Taxonomy" id="68170"/>
    <lineage>
        <taxon>Bacteria</taxon>
        <taxon>Bacillati</taxon>
        <taxon>Actinomycetota</taxon>
        <taxon>Actinomycetes</taxon>
        <taxon>Pseudonocardiales</taxon>
        <taxon>Pseudonocardiaceae</taxon>
        <taxon>Lentzea</taxon>
    </lineage>
</organism>
<comment type="caution">
    <text evidence="1">The sequence shown here is derived from an EMBL/GenBank/DDBJ whole genome shotgun (WGS) entry which is preliminary data.</text>
</comment>
<keyword evidence="2" id="KW-1185">Reference proteome</keyword>